<evidence type="ECO:0000313" key="3">
    <source>
        <dbReference type="EMBL" id="EWS80788.1"/>
    </source>
</evidence>
<dbReference type="InterPro" id="IPR002847">
    <property type="entry name" value="F420-0_gamma-glut_ligase-dom"/>
</dbReference>
<feature type="region of interest" description="Disordered" evidence="1">
    <location>
        <begin position="367"/>
        <end position="392"/>
    </location>
</feature>
<organism evidence="3 4">
    <name type="scientific">Brachybacterium phenoliresistens</name>
    <dbReference type="NCBI Taxonomy" id="396014"/>
    <lineage>
        <taxon>Bacteria</taxon>
        <taxon>Bacillati</taxon>
        <taxon>Actinomycetota</taxon>
        <taxon>Actinomycetes</taxon>
        <taxon>Micrococcales</taxon>
        <taxon>Dermabacteraceae</taxon>
        <taxon>Brachybacterium</taxon>
    </lineage>
</organism>
<evidence type="ECO:0000313" key="4">
    <source>
        <dbReference type="Proteomes" id="UP000023067"/>
    </source>
</evidence>
<dbReference type="eggNOG" id="COG1478">
    <property type="taxonomic scope" value="Bacteria"/>
</dbReference>
<reference evidence="3 4" key="1">
    <citation type="submission" date="2014-02" db="EMBL/GenBank/DDBJ databases">
        <title>Genome sequence of Brachybacterium phenoliresistens strain W13A50.</title>
        <authorList>
            <person name="Wang X."/>
        </authorList>
    </citation>
    <scope>NUCLEOTIDE SEQUENCE [LARGE SCALE GENOMIC DNA]</scope>
    <source>
        <strain evidence="3 4">W13A50</strain>
    </source>
</reference>
<dbReference type="OrthoDB" id="9788295at2"/>
<dbReference type="PANTHER" id="PTHR47917">
    <property type="match status" value="1"/>
</dbReference>
<comment type="caution">
    <text evidence="3">The sequence shown here is derived from an EMBL/GenBank/DDBJ whole genome shotgun (WGS) entry which is preliminary data.</text>
</comment>
<dbReference type="SUPFAM" id="SSF144010">
    <property type="entry name" value="CofE-like"/>
    <property type="match status" value="1"/>
</dbReference>
<evidence type="ECO:0000259" key="2">
    <source>
        <dbReference type="Pfam" id="PF01996"/>
    </source>
</evidence>
<feature type="compositionally biased region" description="Basic and acidic residues" evidence="1">
    <location>
        <begin position="383"/>
        <end position="392"/>
    </location>
</feature>
<name>Z9JRX1_9MICO</name>
<dbReference type="PANTHER" id="PTHR47917:SF1">
    <property type="entry name" value="COENZYME F420:L-GLUTAMATE LIGASE"/>
    <property type="match status" value="1"/>
</dbReference>
<feature type="domain" description="Coenzyme F420:L-glutamate ligase-like" evidence="2">
    <location>
        <begin position="28"/>
        <end position="232"/>
    </location>
</feature>
<gene>
    <name evidence="3" type="ORF">BF93_01525</name>
</gene>
<dbReference type="Proteomes" id="UP000023067">
    <property type="component" value="Unassembled WGS sequence"/>
</dbReference>
<dbReference type="HOGENOM" id="CLU_051152_0_0_11"/>
<keyword evidence="4" id="KW-1185">Reference proteome</keyword>
<proteinExistence type="predicted"/>
<sequence>METHPRTAPLPPAAPRPGRVEVLPLHGVPEVAPGDDLAALLLRALELPDGPGLADGDVLCVSTKVVSKALGLVIDPAGKQEAIAAQTVRLVARRRHDRTVTSVVQTPHGAVMAAAGIDGSNAPDGLLLLPEDPDAEAGRLRDRLLELASRTGPAPRIGVILTDTSSRIWRRGVGDIALGCAGVASLQDLRGTADAGGRTLSLTVRDLADELAAAADLVKGKASAVPAALVRGVPGALSPAVPAGDLNRLPPEDWFARPSLESVWQALGLPPESEPVARMDPEEPAIRIARALEVALVPRGGSSPAAAGGGTGAPAAASAELVGPQRIRIRPAGAAPAALLAAGALAERVRTALAAEHDWSPLPAVAVEIDLPGEDDGGATDRSPAHDHQETP</sequence>
<protein>
    <submittedName>
        <fullName evidence="3">F420-dependent oxidoreductase</fullName>
    </submittedName>
</protein>
<dbReference type="Gene3D" id="3.30.1330.100">
    <property type="entry name" value="CofE-like"/>
    <property type="match status" value="2"/>
</dbReference>
<dbReference type="AlphaFoldDB" id="Z9JRX1"/>
<dbReference type="STRING" id="396014.BF93_01525"/>
<dbReference type="EMBL" id="JDYK01000012">
    <property type="protein sequence ID" value="EWS80788.1"/>
    <property type="molecule type" value="Genomic_DNA"/>
</dbReference>
<dbReference type="Pfam" id="PF01996">
    <property type="entry name" value="F420_ligase"/>
    <property type="match status" value="1"/>
</dbReference>
<evidence type="ECO:0000256" key="1">
    <source>
        <dbReference type="SAM" id="MobiDB-lite"/>
    </source>
</evidence>
<accession>Z9JRX1</accession>
<dbReference type="RefSeq" id="WP_051486887.1">
    <property type="nucleotide sequence ID" value="NZ_KK069996.1"/>
</dbReference>
<dbReference type="GO" id="GO:0052618">
    <property type="term" value="F:coenzyme F420-0:L-glutamate ligase activity"/>
    <property type="evidence" value="ECO:0007669"/>
    <property type="project" value="TreeGrafter"/>
</dbReference>
<dbReference type="PATRIC" id="fig|396014.3.peg.2344"/>